<comment type="similarity">
    <text evidence="1">Belongs to the short-chain dehydrogenases/reductases (SDR) family.</text>
</comment>
<protein>
    <submittedName>
        <fullName evidence="3">Uncharacterized protein</fullName>
    </submittedName>
</protein>
<feature type="region of interest" description="Disordered" evidence="2">
    <location>
        <begin position="243"/>
        <end position="263"/>
    </location>
</feature>
<dbReference type="PANTHER" id="PTHR43544:SF12">
    <property type="entry name" value="NAD(P)-BINDING ROSSMANN-FOLD SUPERFAMILY PROTEIN"/>
    <property type="match status" value="1"/>
</dbReference>
<dbReference type="Pfam" id="PF00106">
    <property type="entry name" value="adh_short"/>
    <property type="match status" value="1"/>
</dbReference>
<reference evidence="3" key="2">
    <citation type="submission" date="2025-08" db="UniProtKB">
        <authorList>
            <consortium name="Ensembl"/>
        </authorList>
    </citation>
    <scope>IDENTIFICATION</scope>
</reference>
<reference evidence="3 4" key="1">
    <citation type="journal article" date="2021" name="G3 (Bethesda)">
        <title>Improved contiguity of the threespine stickleback genome using long-read sequencing.</title>
        <authorList>
            <person name="Nath S."/>
            <person name="Shaw D.E."/>
            <person name="White M.A."/>
        </authorList>
    </citation>
    <scope>NUCLEOTIDE SEQUENCE [LARGE SCALE GENOMIC DNA]</scope>
    <source>
        <strain evidence="3 4">Lake Benthic</strain>
    </source>
</reference>
<evidence type="ECO:0000256" key="1">
    <source>
        <dbReference type="RuleBase" id="RU000363"/>
    </source>
</evidence>
<proteinExistence type="inferred from homology"/>
<dbReference type="PRINTS" id="PR00081">
    <property type="entry name" value="GDHRDH"/>
</dbReference>
<dbReference type="PANTHER" id="PTHR43544">
    <property type="entry name" value="SHORT-CHAIN DEHYDROGENASE/REDUCTASE"/>
    <property type="match status" value="1"/>
</dbReference>
<dbReference type="RefSeq" id="XP_040025193.1">
    <property type="nucleotide sequence ID" value="XM_040169259.1"/>
</dbReference>
<dbReference type="InterPro" id="IPR002347">
    <property type="entry name" value="SDR_fam"/>
</dbReference>
<dbReference type="Proteomes" id="UP000007635">
    <property type="component" value="Unassembled WGS sequence"/>
</dbReference>
<dbReference type="GO" id="GO:0005737">
    <property type="term" value="C:cytoplasm"/>
    <property type="evidence" value="ECO:0007669"/>
    <property type="project" value="TreeGrafter"/>
</dbReference>
<dbReference type="GeneTree" id="ENSGT00940000165449"/>
<organism evidence="3 4">
    <name type="scientific">Gasterosteus aculeatus aculeatus</name>
    <name type="common">three-spined stickleback</name>
    <dbReference type="NCBI Taxonomy" id="481459"/>
    <lineage>
        <taxon>Eukaryota</taxon>
        <taxon>Metazoa</taxon>
        <taxon>Chordata</taxon>
        <taxon>Craniata</taxon>
        <taxon>Vertebrata</taxon>
        <taxon>Euteleostomi</taxon>
        <taxon>Actinopterygii</taxon>
        <taxon>Neopterygii</taxon>
        <taxon>Teleostei</taxon>
        <taxon>Neoteleostei</taxon>
        <taxon>Acanthomorphata</taxon>
        <taxon>Eupercaria</taxon>
        <taxon>Perciformes</taxon>
        <taxon>Cottioidei</taxon>
        <taxon>Gasterosteales</taxon>
        <taxon>Gasterosteidae</taxon>
        <taxon>Gasterosteus</taxon>
    </lineage>
</organism>
<dbReference type="GO" id="GO:0016491">
    <property type="term" value="F:oxidoreductase activity"/>
    <property type="evidence" value="ECO:0007669"/>
    <property type="project" value="TreeGrafter"/>
</dbReference>
<accession>A0AAQ4NYS2</accession>
<dbReference type="InterPro" id="IPR036291">
    <property type="entry name" value="NAD(P)-bd_dom_sf"/>
</dbReference>
<sequence length="308" mass="33266">MTFTTLYVTMKAAHAPRVQPPVGVTSLPVMAAPVALVQGASRGLGLQFCKHILTNRTAAAVIATCRNPGDATELRGLAERHPGRLTVLRLDVNREEEVRGAAERVRESFGRLDLVVNSSAMLHPSGKGETSLRDVSAQGVISTLTTNTVGPLIVAKYFAPLLQKGGGGFGQQPPEKAQQHSGILVNITAKVGSIGDNGLGGWYSYRMSKAALNMATRNLSIELGRGRPKVGLSPQVLHQKYTRRQRRPLVSSKSPSETSRGDVFTHTHMNTDLSPWKPLSLQPFISSINHGRSNLHIIVRCCLCCYSC</sequence>
<keyword evidence="4" id="KW-1185">Reference proteome</keyword>
<dbReference type="PRINTS" id="PR00080">
    <property type="entry name" value="SDRFAMILY"/>
</dbReference>
<dbReference type="CDD" id="cd05325">
    <property type="entry name" value="carb_red_sniffer_like_SDR_c"/>
    <property type="match status" value="1"/>
</dbReference>
<dbReference type="GeneID" id="120813173"/>
<dbReference type="KEGG" id="gat:120813173"/>
<evidence type="ECO:0000256" key="2">
    <source>
        <dbReference type="SAM" id="MobiDB-lite"/>
    </source>
</evidence>
<dbReference type="InterPro" id="IPR051468">
    <property type="entry name" value="Fungal_SecMetab_SDRs"/>
</dbReference>
<dbReference type="AlphaFoldDB" id="A0AAQ4NYS2"/>
<name>A0AAQ4NYS2_GASAC</name>
<evidence type="ECO:0000313" key="4">
    <source>
        <dbReference type="Proteomes" id="UP000007635"/>
    </source>
</evidence>
<evidence type="ECO:0000313" key="3">
    <source>
        <dbReference type="Ensembl" id="ENSGACP00000030848.1"/>
    </source>
</evidence>
<dbReference type="Ensembl" id="ENSGACT00000058387.1">
    <property type="protein sequence ID" value="ENSGACP00000030848.1"/>
    <property type="gene ID" value="ENSGACG00000034080.1"/>
</dbReference>
<reference evidence="3" key="3">
    <citation type="submission" date="2025-09" db="UniProtKB">
        <authorList>
            <consortium name="Ensembl"/>
        </authorList>
    </citation>
    <scope>IDENTIFICATION</scope>
</reference>
<dbReference type="Gene3D" id="3.40.50.720">
    <property type="entry name" value="NAD(P)-binding Rossmann-like Domain"/>
    <property type="match status" value="1"/>
</dbReference>
<dbReference type="SUPFAM" id="SSF51735">
    <property type="entry name" value="NAD(P)-binding Rossmann-fold domains"/>
    <property type="match status" value="1"/>
</dbReference>